<comment type="similarity">
    <text evidence="1">Belongs to the LytR/CpsA/Psr (LCP) family.</text>
</comment>
<accession>A0A366TT79</accession>
<reference evidence="4 6" key="2">
    <citation type="submission" date="2017-05" db="EMBL/GenBank/DDBJ databases">
        <title>The Genome Sequence of Enterococcus faecium 6F2_DIV0138.</title>
        <authorList>
            <consortium name="The Broad Institute Genomics Platform"/>
            <consortium name="The Broad Institute Genomic Center for Infectious Diseases"/>
            <person name="Earl A."/>
            <person name="Manson A."/>
            <person name="Schwartman J."/>
            <person name="Gilmore M."/>
            <person name="Abouelleil A."/>
            <person name="Cao P."/>
            <person name="Chapman S."/>
            <person name="Cusick C."/>
            <person name="Shea T."/>
            <person name="Young S."/>
            <person name="Neafsey D."/>
            <person name="Nusbaum C."/>
            <person name="Birren B."/>
        </authorList>
    </citation>
    <scope>NUCLEOTIDE SEQUENCE [LARGE SCALE GENOMIC DNA]</scope>
    <source>
        <strain evidence="4 6">6F2_DIV0138</strain>
    </source>
</reference>
<proteinExistence type="inferred from homology"/>
<dbReference type="Gene3D" id="3.40.630.190">
    <property type="entry name" value="LCP protein"/>
    <property type="match status" value="1"/>
</dbReference>
<sequence>MYKTLKIISIFLLMFIIAAGAYGVSEYMKLQNLSEVSKKTAANMNVKYSADTDTQLPDRFNVLLLGVDTGEFGRTERGRSDSMIAAHVDLKNEAIKLISLERDTYVQIAGQNRFDKLNAAYAYGGEQTAIQTTESMLDTTIPYYMAMNMKGLESILSIVGDIEVVNDFAFSFDHYDFPKGSLTLSPEEALAWSRMRYDDPNGDYGRQIRQQKVIKAIMQKLLTLESIPKVDKIINVLGNNMKTNLPLGELLKLYITKNNKFKMSTDQLKGEEEIIDGISYQKMTDAEIKRISQQLQ</sequence>
<evidence type="ECO:0000259" key="2">
    <source>
        <dbReference type="Pfam" id="PF03816"/>
    </source>
</evidence>
<name>A0A366TT79_ENTFC</name>
<dbReference type="AlphaFoldDB" id="A0A366TT79"/>
<dbReference type="InterPro" id="IPR004474">
    <property type="entry name" value="LytR_CpsA_psr"/>
</dbReference>
<dbReference type="InterPro" id="IPR050922">
    <property type="entry name" value="LytR/CpsA/Psr_CW_biosynth"/>
</dbReference>
<gene>
    <name evidence="4" type="ORF">A5804_001023</name>
    <name evidence="5" type="ORF">EB12_00564</name>
    <name evidence="3" type="ORF">KYX88_04205</name>
</gene>
<evidence type="ECO:0000313" key="7">
    <source>
        <dbReference type="Proteomes" id="UP000253144"/>
    </source>
</evidence>
<reference evidence="5 7" key="1">
    <citation type="submission" date="2015-06" db="EMBL/GenBank/DDBJ databases">
        <title>The Genome Sequence of Enterococcus faecium 131EA1.</title>
        <authorList>
            <consortium name="The Broad Institute Genomics Platform"/>
            <consortium name="The Broad Institute Genome Sequencing Center for Infectious Disease"/>
            <person name="Earl A.M."/>
            <person name="Van Tyne D."/>
            <person name="Lebreton F."/>
            <person name="Saavedra J.T."/>
            <person name="Gilmore M.S."/>
            <person name="Manson Mcguire A."/>
            <person name="Clock S."/>
            <person name="Crupain M."/>
            <person name="Rangan U."/>
            <person name="Young S."/>
            <person name="Abouelleil A."/>
            <person name="Cao P."/>
            <person name="Chapman S.B."/>
            <person name="Griggs A."/>
            <person name="Priest M."/>
            <person name="Shea T."/>
            <person name="Wortman J."/>
            <person name="Nusbaum C."/>
            <person name="Birren B."/>
        </authorList>
    </citation>
    <scope>NUCLEOTIDE SEQUENCE [LARGE SCALE GENOMIC DNA]</scope>
    <source>
        <strain evidence="5 7">131EA1</strain>
    </source>
</reference>
<dbReference type="PANTHER" id="PTHR33392:SF6">
    <property type="entry name" value="POLYISOPRENYL-TEICHOIC ACID--PEPTIDOGLYCAN TEICHOIC ACID TRANSFERASE TAGU"/>
    <property type="match status" value="1"/>
</dbReference>
<dbReference type="PANTHER" id="PTHR33392">
    <property type="entry name" value="POLYISOPRENYL-TEICHOIC ACID--PEPTIDOGLYCAN TEICHOIC ACID TRANSFERASE TAGU"/>
    <property type="match status" value="1"/>
</dbReference>
<evidence type="ECO:0000313" key="4">
    <source>
        <dbReference type="EMBL" id="OTN99533.1"/>
    </source>
</evidence>
<evidence type="ECO:0000313" key="5">
    <source>
        <dbReference type="EMBL" id="RBS35136.1"/>
    </source>
</evidence>
<comment type="caution">
    <text evidence="3">The sequence shown here is derived from an EMBL/GenBank/DDBJ whole genome shotgun (WGS) entry which is preliminary data.</text>
</comment>
<dbReference type="Proteomes" id="UP001139644">
    <property type="component" value="Unassembled WGS sequence"/>
</dbReference>
<evidence type="ECO:0000313" key="6">
    <source>
        <dbReference type="Proteomes" id="UP000194737"/>
    </source>
</evidence>
<evidence type="ECO:0000313" key="8">
    <source>
        <dbReference type="Proteomes" id="UP001139644"/>
    </source>
</evidence>
<dbReference type="EMBL" id="LEQJ01000002">
    <property type="protein sequence ID" value="RBS35136.1"/>
    <property type="molecule type" value="Genomic_DNA"/>
</dbReference>
<dbReference type="RefSeq" id="WP_002332489.1">
    <property type="nucleotide sequence ID" value="NZ_BTRN01000026.1"/>
</dbReference>
<dbReference type="Proteomes" id="UP000253144">
    <property type="component" value="Unassembled WGS sequence"/>
</dbReference>
<feature type="domain" description="Cell envelope-related transcriptional attenuator" evidence="2">
    <location>
        <begin position="79"/>
        <end position="221"/>
    </location>
</feature>
<dbReference type="Proteomes" id="UP000194737">
    <property type="component" value="Unassembled WGS sequence"/>
</dbReference>
<evidence type="ECO:0000313" key="3">
    <source>
        <dbReference type="EMBL" id="MBX4222048.1"/>
    </source>
</evidence>
<dbReference type="EMBL" id="JAIFOC010000029">
    <property type="protein sequence ID" value="MBX4222048.1"/>
    <property type="molecule type" value="Genomic_DNA"/>
</dbReference>
<dbReference type="EMBL" id="NGLB01000001">
    <property type="protein sequence ID" value="OTN99533.1"/>
    <property type="molecule type" value="Genomic_DNA"/>
</dbReference>
<dbReference type="NCBIfam" id="TIGR00350">
    <property type="entry name" value="lytR_cpsA_psr"/>
    <property type="match status" value="1"/>
</dbReference>
<organism evidence="3 8">
    <name type="scientific">Enterococcus faecium</name>
    <name type="common">Streptococcus faecium</name>
    <dbReference type="NCBI Taxonomy" id="1352"/>
    <lineage>
        <taxon>Bacteria</taxon>
        <taxon>Bacillati</taxon>
        <taxon>Bacillota</taxon>
        <taxon>Bacilli</taxon>
        <taxon>Lactobacillales</taxon>
        <taxon>Enterococcaceae</taxon>
        <taxon>Enterococcus</taxon>
    </lineage>
</organism>
<protein>
    <submittedName>
        <fullName evidence="3">LCP family protein</fullName>
    </submittedName>
</protein>
<reference evidence="3" key="3">
    <citation type="journal article" date="2022" name="J. Anim. Sci.">
        <title>Whole genome sequence analyses-based assessment of virulence potential and antimicrobial susceptibilities and resistance of Enterococcus faecium strains isolated from commercial swine and cattle probiotic products.</title>
        <authorList>
            <person name="Shridhar P.B."/>
            <person name="Amachawadi R.G."/>
            <person name="Tokach M."/>
            <person name="Patel I."/>
            <person name="Gangiredla J."/>
            <person name="Mammel M."/>
            <person name="Nagaraja T.G."/>
        </authorList>
    </citation>
    <scope>NUCLEOTIDE SEQUENCE</scope>
    <source>
        <strain evidence="3">EF215</strain>
    </source>
</reference>
<dbReference type="Pfam" id="PF03816">
    <property type="entry name" value="LytR_cpsA_psr"/>
    <property type="match status" value="1"/>
</dbReference>
<evidence type="ECO:0000256" key="1">
    <source>
        <dbReference type="ARBA" id="ARBA00006068"/>
    </source>
</evidence>